<dbReference type="PROSITE" id="PS50112">
    <property type="entry name" value="PAS"/>
    <property type="match status" value="1"/>
</dbReference>
<dbReference type="SMART" id="SM00448">
    <property type="entry name" value="REC"/>
    <property type="match status" value="1"/>
</dbReference>
<dbReference type="InterPro" id="IPR000700">
    <property type="entry name" value="PAS-assoc_C"/>
</dbReference>
<dbReference type="InterPro" id="IPR001610">
    <property type="entry name" value="PAC"/>
</dbReference>
<feature type="domain" description="PAC" evidence="9">
    <location>
        <begin position="232"/>
        <end position="284"/>
    </location>
</feature>
<dbReference type="InterPro" id="IPR011006">
    <property type="entry name" value="CheY-like_superfamily"/>
</dbReference>
<dbReference type="PANTHER" id="PTHR43547">
    <property type="entry name" value="TWO-COMPONENT HISTIDINE KINASE"/>
    <property type="match status" value="1"/>
</dbReference>
<dbReference type="SUPFAM" id="SSF55874">
    <property type="entry name" value="ATPase domain of HSP90 chaperone/DNA topoisomerase II/histidine kinase"/>
    <property type="match status" value="1"/>
</dbReference>
<proteinExistence type="predicted"/>
<dbReference type="Gene3D" id="3.30.565.10">
    <property type="entry name" value="Histidine kinase-like ATPase, C-terminal domain"/>
    <property type="match status" value="1"/>
</dbReference>
<dbReference type="EMBL" id="CP071090">
    <property type="protein sequence ID" value="QSQ21165.1"/>
    <property type="molecule type" value="Genomic_DNA"/>
</dbReference>
<dbReference type="InterPro" id="IPR005467">
    <property type="entry name" value="His_kinase_dom"/>
</dbReference>
<evidence type="ECO:0000256" key="5">
    <source>
        <dbReference type="SAM" id="Coils"/>
    </source>
</evidence>
<organism evidence="10 11">
    <name type="scientific">Pyxidicoccus parkwayensis</name>
    <dbReference type="NCBI Taxonomy" id="2813578"/>
    <lineage>
        <taxon>Bacteria</taxon>
        <taxon>Pseudomonadati</taxon>
        <taxon>Myxococcota</taxon>
        <taxon>Myxococcia</taxon>
        <taxon>Myxococcales</taxon>
        <taxon>Cystobacterineae</taxon>
        <taxon>Myxococcaceae</taxon>
        <taxon>Pyxidicoccus</taxon>
    </lineage>
</organism>
<protein>
    <recommendedName>
        <fullName evidence="2">histidine kinase</fullName>
        <ecNumber evidence="2">2.7.13.3</ecNumber>
    </recommendedName>
</protein>
<dbReference type="Pfam" id="PF00512">
    <property type="entry name" value="HisKA"/>
    <property type="match status" value="1"/>
</dbReference>
<feature type="coiled-coil region" evidence="5">
    <location>
        <begin position="127"/>
        <end position="164"/>
    </location>
</feature>
<dbReference type="SMART" id="SM00388">
    <property type="entry name" value="HisKA"/>
    <property type="match status" value="1"/>
</dbReference>
<evidence type="ECO:0000256" key="2">
    <source>
        <dbReference type="ARBA" id="ARBA00012438"/>
    </source>
</evidence>
<feature type="modified residue" description="4-aspartylphosphate" evidence="4">
    <location>
        <position position="63"/>
    </location>
</feature>
<dbReference type="CDD" id="cd00082">
    <property type="entry name" value="HisKA"/>
    <property type="match status" value="1"/>
</dbReference>
<dbReference type="RefSeq" id="WP_206722744.1">
    <property type="nucleotide sequence ID" value="NZ_CP071090.1"/>
</dbReference>
<dbReference type="InterPro" id="IPR035965">
    <property type="entry name" value="PAS-like_dom_sf"/>
</dbReference>
<evidence type="ECO:0000259" key="6">
    <source>
        <dbReference type="PROSITE" id="PS50109"/>
    </source>
</evidence>
<dbReference type="PROSITE" id="PS50109">
    <property type="entry name" value="HIS_KIN"/>
    <property type="match status" value="1"/>
</dbReference>
<evidence type="ECO:0000256" key="3">
    <source>
        <dbReference type="ARBA" id="ARBA00022553"/>
    </source>
</evidence>
<keyword evidence="3 4" id="KW-0597">Phosphoprotein</keyword>
<gene>
    <name evidence="10" type="ORF">JY651_39170</name>
</gene>
<dbReference type="InterPro" id="IPR001789">
    <property type="entry name" value="Sig_transdc_resp-reg_receiver"/>
</dbReference>
<comment type="catalytic activity">
    <reaction evidence="1">
        <text>ATP + protein L-histidine = ADP + protein N-phospho-L-histidine.</text>
        <dbReference type="EC" id="2.7.13.3"/>
    </reaction>
</comment>
<feature type="domain" description="Histidine kinase" evidence="6">
    <location>
        <begin position="295"/>
        <end position="508"/>
    </location>
</feature>
<dbReference type="SUPFAM" id="SSF47384">
    <property type="entry name" value="Homodimeric domain of signal transducing histidine kinase"/>
    <property type="match status" value="1"/>
</dbReference>
<evidence type="ECO:0000313" key="11">
    <source>
        <dbReference type="Proteomes" id="UP000662747"/>
    </source>
</evidence>
<dbReference type="SUPFAM" id="SSF55785">
    <property type="entry name" value="PYP-like sensor domain (PAS domain)"/>
    <property type="match status" value="1"/>
</dbReference>
<dbReference type="Pfam" id="PF00989">
    <property type="entry name" value="PAS"/>
    <property type="match status" value="1"/>
</dbReference>
<dbReference type="PROSITE" id="PS50110">
    <property type="entry name" value="RESPONSE_REGULATORY"/>
    <property type="match status" value="1"/>
</dbReference>
<reference evidence="10 11" key="1">
    <citation type="submission" date="2021-02" db="EMBL/GenBank/DDBJ databases">
        <title>De Novo genome assembly of isolated myxobacteria.</title>
        <authorList>
            <person name="Stevens D.C."/>
        </authorList>
    </citation>
    <scope>NUCLEOTIDE SEQUENCE [LARGE SCALE GENOMIC DNA]</scope>
    <source>
        <strain evidence="11">SCPEA02</strain>
    </source>
</reference>
<accession>A0ABX7NQM3</accession>
<dbReference type="SMART" id="SM00086">
    <property type="entry name" value="PAC"/>
    <property type="match status" value="1"/>
</dbReference>
<dbReference type="Proteomes" id="UP000662747">
    <property type="component" value="Chromosome"/>
</dbReference>
<dbReference type="InterPro" id="IPR036097">
    <property type="entry name" value="HisK_dim/P_sf"/>
</dbReference>
<dbReference type="CDD" id="cd00130">
    <property type="entry name" value="PAS"/>
    <property type="match status" value="1"/>
</dbReference>
<dbReference type="SMART" id="SM00387">
    <property type="entry name" value="HATPase_c"/>
    <property type="match status" value="1"/>
</dbReference>
<evidence type="ECO:0000313" key="10">
    <source>
        <dbReference type="EMBL" id="QSQ21165.1"/>
    </source>
</evidence>
<dbReference type="NCBIfam" id="TIGR00229">
    <property type="entry name" value="sensory_box"/>
    <property type="match status" value="1"/>
</dbReference>
<feature type="domain" description="PAS" evidence="8">
    <location>
        <begin position="167"/>
        <end position="230"/>
    </location>
</feature>
<keyword evidence="11" id="KW-1185">Reference proteome</keyword>
<dbReference type="SMART" id="SM00091">
    <property type="entry name" value="PAS"/>
    <property type="match status" value="1"/>
</dbReference>
<evidence type="ECO:0000259" key="8">
    <source>
        <dbReference type="PROSITE" id="PS50112"/>
    </source>
</evidence>
<evidence type="ECO:0000256" key="1">
    <source>
        <dbReference type="ARBA" id="ARBA00000085"/>
    </source>
</evidence>
<dbReference type="Gene3D" id="3.30.450.20">
    <property type="entry name" value="PAS domain"/>
    <property type="match status" value="1"/>
</dbReference>
<dbReference type="Gene3D" id="3.40.50.2300">
    <property type="match status" value="1"/>
</dbReference>
<dbReference type="CDD" id="cd00075">
    <property type="entry name" value="HATPase"/>
    <property type="match status" value="1"/>
</dbReference>
<dbReference type="PRINTS" id="PR00344">
    <property type="entry name" value="BCTRLSENSOR"/>
</dbReference>
<keyword evidence="5" id="KW-0175">Coiled coil</keyword>
<dbReference type="PANTHER" id="PTHR43547:SF2">
    <property type="entry name" value="HYBRID SIGNAL TRANSDUCTION HISTIDINE KINASE C"/>
    <property type="match status" value="1"/>
</dbReference>
<dbReference type="InterPro" id="IPR036890">
    <property type="entry name" value="HATPase_C_sf"/>
</dbReference>
<sequence>MVTDVPHPAARPAPVILVVDDHEASRYLLCVTLKHAGFVTVEAHTGEEALRRAHELPDAILLDVRLPDLLGFEVCRQLKADGATAAIPIIQLSSSFTSTTDRVEGLQGGADGYLVAPVDPEELLATLQRLLNARASARRQSNLLDAERATRTELEQANALLREQAIILGNVRDSVVVTDLRGRITHWNHGAEHLFGYTAEEMLGGSTARLYPELDAAATEKDLVSILDGKDYRGEWKGRRKDGTLVWVDIHTTLLRSEGGEALGFIGVAKDVTERKRVEDELRRRADFEQQLIGIVSHDLRNPLAVMLLSAETLLRRTDFDERTKKHLSRILSNGERASRMIRDLLDFTQARLGGGISLERTALDLHPVVRGVVEDQRVAHAEREVRLELSGDGRGHWDGDRLAQVLTNLLTNALTYGPAGTPVTVKTWSTDTEWSVSVHNDGEPIPSDVQDTLFEPMRRGPGTGDTSSRSIGLGLYIVRHLVDAHGGTVSLDSAAGRGTTFTVRLPR</sequence>
<dbReference type="PROSITE" id="PS50113">
    <property type="entry name" value="PAC"/>
    <property type="match status" value="1"/>
</dbReference>
<dbReference type="SUPFAM" id="SSF52172">
    <property type="entry name" value="CheY-like"/>
    <property type="match status" value="1"/>
</dbReference>
<dbReference type="Gene3D" id="1.10.287.130">
    <property type="match status" value="1"/>
</dbReference>
<dbReference type="Pfam" id="PF02518">
    <property type="entry name" value="HATPase_c"/>
    <property type="match status" value="1"/>
</dbReference>
<dbReference type="InterPro" id="IPR003594">
    <property type="entry name" value="HATPase_dom"/>
</dbReference>
<dbReference type="InterPro" id="IPR003661">
    <property type="entry name" value="HisK_dim/P_dom"/>
</dbReference>
<name>A0ABX7NQM3_9BACT</name>
<dbReference type="Pfam" id="PF00072">
    <property type="entry name" value="Response_reg"/>
    <property type="match status" value="1"/>
</dbReference>
<evidence type="ECO:0000256" key="4">
    <source>
        <dbReference type="PROSITE-ProRule" id="PRU00169"/>
    </source>
</evidence>
<feature type="domain" description="Response regulatory" evidence="7">
    <location>
        <begin position="15"/>
        <end position="131"/>
    </location>
</feature>
<evidence type="ECO:0000259" key="7">
    <source>
        <dbReference type="PROSITE" id="PS50110"/>
    </source>
</evidence>
<dbReference type="InterPro" id="IPR013767">
    <property type="entry name" value="PAS_fold"/>
</dbReference>
<dbReference type="InterPro" id="IPR000014">
    <property type="entry name" value="PAS"/>
</dbReference>
<dbReference type="InterPro" id="IPR004358">
    <property type="entry name" value="Sig_transdc_His_kin-like_C"/>
</dbReference>
<evidence type="ECO:0000259" key="9">
    <source>
        <dbReference type="PROSITE" id="PS50113"/>
    </source>
</evidence>
<dbReference type="EC" id="2.7.13.3" evidence="2"/>